<accession>A0A2U8DK48</accession>
<dbReference type="AlphaFoldDB" id="A0A2U8DK48"/>
<proteinExistence type="predicted"/>
<dbReference type="KEGG" id="cdrk:B9W14_00830"/>
<keyword evidence="2" id="KW-1185">Reference proteome</keyword>
<dbReference type="RefSeq" id="WP_032076117.1">
    <property type="nucleotide sequence ID" value="NZ_CP020953.1"/>
</dbReference>
<dbReference type="Proteomes" id="UP000244910">
    <property type="component" value="Chromosome"/>
</dbReference>
<sequence>MKTKSITNYKERLEILRQNSIKTKLIELNQCKELIFQLKKQDTSSMTKSELYHHERKLNLQVNKKKILIQKLSILGYNADRRGRPTKDDSQKYKNTHIRMTCYFTTHNSKILKDLKEQGSIENISSFLNELLESYFALSKDGADDEKEN</sequence>
<protein>
    <submittedName>
        <fullName evidence="1">Uncharacterized protein</fullName>
    </submittedName>
</protein>
<name>A0A2U8DK48_9CLOT</name>
<organism evidence="1 2">
    <name type="scientific">Clostridium drakei</name>
    <dbReference type="NCBI Taxonomy" id="332101"/>
    <lineage>
        <taxon>Bacteria</taxon>
        <taxon>Bacillati</taxon>
        <taxon>Bacillota</taxon>
        <taxon>Clostridia</taxon>
        <taxon>Eubacteriales</taxon>
        <taxon>Clostridiaceae</taxon>
        <taxon>Clostridium</taxon>
    </lineage>
</organism>
<evidence type="ECO:0000313" key="2">
    <source>
        <dbReference type="Proteomes" id="UP000244910"/>
    </source>
</evidence>
<evidence type="ECO:0000313" key="1">
    <source>
        <dbReference type="EMBL" id="AWI03109.1"/>
    </source>
</evidence>
<reference evidence="2" key="1">
    <citation type="submission" date="2017-04" db="EMBL/GenBank/DDBJ databases">
        <authorList>
            <person name="Song Y."/>
            <person name="Cho B.-K."/>
        </authorList>
    </citation>
    <scope>NUCLEOTIDE SEQUENCE [LARGE SCALE GENOMIC DNA]</scope>
    <source>
        <strain evidence="2">SL1</strain>
    </source>
</reference>
<gene>
    <name evidence="1" type="ORF">B9W14_00830</name>
</gene>
<dbReference type="EMBL" id="CP020953">
    <property type="protein sequence ID" value="AWI03109.1"/>
    <property type="molecule type" value="Genomic_DNA"/>
</dbReference>